<dbReference type="InterPro" id="IPR009081">
    <property type="entry name" value="PP-bd_ACP"/>
</dbReference>
<accession>A0ABV5NC48</accession>
<dbReference type="InterPro" id="IPR050091">
    <property type="entry name" value="PKS_NRPS_Biosynth_Enz"/>
</dbReference>
<name>A0ABV5NC48_9ACTN</name>
<keyword evidence="2" id="KW-0597">Phosphoprotein</keyword>
<evidence type="ECO:0000313" key="6">
    <source>
        <dbReference type="EMBL" id="MFB9467861.1"/>
    </source>
</evidence>
<dbReference type="Gene3D" id="3.40.50.720">
    <property type="entry name" value="NAD(P)-binding Rossmann-like Domain"/>
    <property type="match status" value="1"/>
</dbReference>
<dbReference type="InterPro" id="IPR013968">
    <property type="entry name" value="PKS_KR"/>
</dbReference>
<evidence type="ECO:0000256" key="3">
    <source>
        <dbReference type="ARBA" id="ARBA00022679"/>
    </source>
</evidence>
<reference evidence="6 7" key="1">
    <citation type="submission" date="2024-09" db="EMBL/GenBank/DDBJ databases">
        <authorList>
            <person name="Sun Q."/>
            <person name="Mori K."/>
        </authorList>
    </citation>
    <scope>NUCLEOTIDE SEQUENCE [LARGE SCALE GENOMIC DNA]</scope>
    <source>
        <strain evidence="6 7">JCM 6917</strain>
    </source>
</reference>
<keyword evidence="4" id="KW-0511">Multifunctional enzyme</keyword>
<evidence type="ECO:0000256" key="1">
    <source>
        <dbReference type="ARBA" id="ARBA00022450"/>
    </source>
</evidence>
<dbReference type="PANTHER" id="PTHR43775:SF51">
    <property type="entry name" value="INACTIVE PHENOLPHTHIOCEROL SYNTHESIS POLYKETIDE SYNTHASE TYPE I PKS1-RELATED"/>
    <property type="match status" value="1"/>
</dbReference>
<comment type="caution">
    <text evidence="6">The sequence shown here is derived from an EMBL/GenBank/DDBJ whole genome shotgun (WGS) entry which is preliminary data.</text>
</comment>
<keyword evidence="7" id="KW-1185">Reference proteome</keyword>
<protein>
    <submittedName>
        <fullName evidence="6">Beta-ketoacyl reductase</fullName>
    </submittedName>
</protein>
<sequence>AAANTFLDALAAHRRAAGLPAQSCVWGMWSLDTGMTGHLGEAALHRLHRQGFGALSQAEGLALFDTAVASDATVPVLMRLEPAGLRAQAASGTLPAVLRALVRAPRRRADQATAGATLADRLTRLPDEQRRPVLLDLVRREIADVLGHTSVDGVAHDRAFKDLGFDSLTAVELRNR</sequence>
<evidence type="ECO:0000256" key="2">
    <source>
        <dbReference type="ARBA" id="ARBA00022553"/>
    </source>
</evidence>
<organism evidence="6 7">
    <name type="scientific">Streptomyces cinereospinus</name>
    <dbReference type="NCBI Taxonomy" id="285561"/>
    <lineage>
        <taxon>Bacteria</taxon>
        <taxon>Bacillati</taxon>
        <taxon>Actinomycetota</taxon>
        <taxon>Actinomycetes</taxon>
        <taxon>Kitasatosporales</taxon>
        <taxon>Streptomycetaceae</taxon>
        <taxon>Streptomyces</taxon>
    </lineage>
</organism>
<gene>
    <name evidence="6" type="ORF">ACFF45_35600</name>
</gene>
<feature type="domain" description="Carrier" evidence="5">
    <location>
        <begin position="132"/>
        <end position="176"/>
    </location>
</feature>
<dbReference type="InterPro" id="IPR036736">
    <property type="entry name" value="ACP-like_sf"/>
</dbReference>
<dbReference type="Pfam" id="PF00550">
    <property type="entry name" value="PP-binding"/>
    <property type="match status" value="1"/>
</dbReference>
<proteinExistence type="predicted"/>
<evidence type="ECO:0000259" key="5">
    <source>
        <dbReference type="PROSITE" id="PS50075"/>
    </source>
</evidence>
<feature type="non-terminal residue" evidence="6">
    <location>
        <position position="1"/>
    </location>
</feature>
<dbReference type="Proteomes" id="UP001589709">
    <property type="component" value="Unassembled WGS sequence"/>
</dbReference>
<evidence type="ECO:0000256" key="4">
    <source>
        <dbReference type="ARBA" id="ARBA00023268"/>
    </source>
</evidence>
<dbReference type="EMBL" id="JBHMCY010000219">
    <property type="protein sequence ID" value="MFB9467861.1"/>
    <property type="molecule type" value="Genomic_DNA"/>
</dbReference>
<dbReference type="Pfam" id="PF08659">
    <property type="entry name" value="KR"/>
    <property type="match status" value="1"/>
</dbReference>
<dbReference type="InterPro" id="IPR020806">
    <property type="entry name" value="PKS_PP-bd"/>
</dbReference>
<feature type="non-terminal residue" evidence="6">
    <location>
        <position position="176"/>
    </location>
</feature>
<dbReference type="SMART" id="SM00823">
    <property type="entry name" value="PKS_PP"/>
    <property type="match status" value="1"/>
</dbReference>
<dbReference type="Gene3D" id="1.10.1200.10">
    <property type="entry name" value="ACP-like"/>
    <property type="match status" value="1"/>
</dbReference>
<keyword evidence="3" id="KW-0808">Transferase</keyword>
<dbReference type="SUPFAM" id="SSF47336">
    <property type="entry name" value="ACP-like"/>
    <property type="match status" value="1"/>
</dbReference>
<dbReference type="RefSeq" id="WP_381351191.1">
    <property type="nucleotide sequence ID" value="NZ_JBHMCY010000219.1"/>
</dbReference>
<keyword evidence="1" id="KW-0596">Phosphopantetheine</keyword>
<dbReference type="PANTHER" id="PTHR43775">
    <property type="entry name" value="FATTY ACID SYNTHASE"/>
    <property type="match status" value="1"/>
</dbReference>
<dbReference type="PROSITE" id="PS50075">
    <property type="entry name" value="CARRIER"/>
    <property type="match status" value="1"/>
</dbReference>
<evidence type="ECO:0000313" key="7">
    <source>
        <dbReference type="Proteomes" id="UP001589709"/>
    </source>
</evidence>